<dbReference type="Pfam" id="PF01432">
    <property type="entry name" value="Peptidase_M3"/>
    <property type="match status" value="1"/>
</dbReference>
<dbReference type="Gene3D" id="1.10.1370.10">
    <property type="entry name" value="Neurolysin, domain 3"/>
    <property type="match status" value="1"/>
</dbReference>
<dbReference type="InterPro" id="IPR045090">
    <property type="entry name" value="Pept_M3A_M3B"/>
</dbReference>
<evidence type="ECO:0000259" key="10">
    <source>
        <dbReference type="Pfam" id="PF01432"/>
    </source>
</evidence>
<evidence type="ECO:0000256" key="4">
    <source>
        <dbReference type="ARBA" id="ARBA00022801"/>
    </source>
</evidence>
<evidence type="ECO:0000256" key="8">
    <source>
        <dbReference type="ARBA" id="ARBA00026100"/>
    </source>
</evidence>
<dbReference type="Proteomes" id="UP001596473">
    <property type="component" value="Unassembled WGS sequence"/>
</dbReference>
<keyword evidence="5 9" id="KW-0862">Zinc</keyword>
<evidence type="ECO:0000256" key="2">
    <source>
        <dbReference type="ARBA" id="ARBA00022670"/>
    </source>
</evidence>
<keyword evidence="13" id="KW-1185">Reference proteome</keyword>
<dbReference type="Pfam" id="PF19310">
    <property type="entry name" value="TOP_N"/>
    <property type="match status" value="1"/>
</dbReference>
<comment type="catalytic activity">
    <reaction evidence="7">
        <text>Hydrolysis of oligopeptides, with broad specificity. Gly or Ala commonly occur as P1 or P1' residues, but more distant residues are also important, as is shown by the fact that Z-Gly-Pro-Gly-|-Gly-Pro-Ala is cleaved, but not Z-(Gly)(5).</text>
        <dbReference type="EC" id="3.4.24.70"/>
    </reaction>
</comment>
<gene>
    <name evidence="12" type="ORF">ACFQNF_12370</name>
</gene>
<dbReference type="EC" id="3.4.24.70" evidence="8"/>
<dbReference type="PANTHER" id="PTHR43660">
    <property type="entry name" value="DIPEPTIDYL CARBOXYPEPTIDASE"/>
    <property type="match status" value="1"/>
</dbReference>
<keyword evidence="3 9" id="KW-0479">Metal-binding</keyword>
<sequence>MTNPLLDLTGKLPDYPSVKPEHVSPALDTLLASSAAAVSAAEKVSNPTWTNFVEPLDAVLEKLSLAWGVVAHLESVVTTPELREVYNANIARISNFYTELGQNELLYAQYKLIAASAEFTDYNAARKTIIEDTLRDFRLSGAELPEAQKQRFAEIAEELSELTVKFGQNVMDATDEWGLYIEDIAELDGLPQDWLSAAKSAAEADEKTGYKVTLKQPSQGPVMQFCSNRTLRETVYHANATRASEFGPAERDNGPLIKRIHALRTEAAQLLGFNNYGEESLATKMADTPAEVAEFLRNLGHGAKPFAAKDRAELKAFAKEQLGLDELAVWDYGYAAEKLSEAKYAFSAQEVKAYFTEPTVLSGLFKVIESLYSLRFVKASAPVWHPDVNYYALQNLDGSAVGGLYLDLYARTGKQGGAWMNDVLSRDRKGDDLQNPVALVVCNFSAGVDGKPALLTHDDVITLFHEFGHALHHLLTEVDESGVSGINGVEWDAVELPSQFMENFCWEWQVLPDLTHHVESGTALPRDLFDKMLAAKNFMSGSGMVRQVLLSLFDMELHASTDAIDATAQNAALVAEFEMPVAPSYNRWFNTFSHIFAGGYAAGYYSYKWAEVLSADAYSAFEEAAAAGKSILDPATGARFRKEVLAMGGSRPAIDSFTAFRGRKPEVAALLKHNGLN</sequence>
<feature type="domain" description="Oligopeptidase A N-terminal" evidence="11">
    <location>
        <begin position="29"/>
        <end position="148"/>
    </location>
</feature>
<keyword evidence="2 9" id="KW-0645">Protease</keyword>
<evidence type="ECO:0000256" key="7">
    <source>
        <dbReference type="ARBA" id="ARBA00024603"/>
    </source>
</evidence>
<accession>A0ABW2QYS8</accession>
<evidence type="ECO:0000256" key="1">
    <source>
        <dbReference type="ARBA" id="ARBA00006040"/>
    </source>
</evidence>
<dbReference type="SUPFAM" id="SSF55486">
    <property type="entry name" value="Metalloproteases ('zincins'), catalytic domain"/>
    <property type="match status" value="1"/>
</dbReference>
<comment type="caution">
    <text evidence="12">The sequence shown here is derived from an EMBL/GenBank/DDBJ whole genome shotgun (WGS) entry which is preliminary data.</text>
</comment>
<keyword evidence="4 9" id="KW-0378">Hydrolase</keyword>
<dbReference type="CDD" id="cd06456">
    <property type="entry name" value="M3A_DCP"/>
    <property type="match status" value="1"/>
</dbReference>
<dbReference type="Gene3D" id="3.40.390.10">
    <property type="entry name" value="Collagenase (Catalytic Domain)"/>
    <property type="match status" value="1"/>
</dbReference>
<dbReference type="InterPro" id="IPR045666">
    <property type="entry name" value="OpdA_N"/>
</dbReference>
<protein>
    <recommendedName>
        <fullName evidence="8">oligopeptidase A</fullName>
        <ecNumber evidence="8">3.4.24.70</ecNumber>
    </recommendedName>
</protein>
<proteinExistence type="inferred from homology"/>
<dbReference type="InterPro" id="IPR024077">
    <property type="entry name" value="Neurolysin/TOP_dom2"/>
</dbReference>
<evidence type="ECO:0000259" key="11">
    <source>
        <dbReference type="Pfam" id="PF19310"/>
    </source>
</evidence>
<dbReference type="InterPro" id="IPR024079">
    <property type="entry name" value="MetalloPept_cat_dom_sf"/>
</dbReference>
<evidence type="ECO:0000313" key="12">
    <source>
        <dbReference type="EMBL" id="MFC7420664.1"/>
    </source>
</evidence>
<comment type="cofactor">
    <cofactor evidence="9">
        <name>Zn(2+)</name>
        <dbReference type="ChEBI" id="CHEBI:29105"/>
    </cofactor>
    <text evidence="9">Binds 1 zinc ion.</text>
</comment>
<dbReference type="EMBL" id="JBHTBQ010000025">
    <property type="protein sequence ID" value="MFC7420664.1"/>
    <property type="molecule type" value="Genomic_DNA"/>
</dbReference>
<evidence type="ECO:0000313" key="13">
    <source>
        <dbReference type="Proteomes" id="UP001596473"/>
    </source>
</evidence>
<dbReference type="InterPro" id="IPR001567">
    <property type="entry name" value="Pept_M3A_M3B_dom"/>
</dbReference>
<dbReference type="PANTHER" id="PTHR43660:SF1">
    <property type="entry name" value="DIPEPTIDYL CARBOXYPEPTIDASE"/>
    <property type="match status" value="1"/>
</dbReference>
<dbReference type="RefSeq" id="WP_380188258.1">
    <property type="nucleotide sequence ID" value="NZ_JBHTBQ010000025.1"/>
</dbReference>
<keyword evidence="6 9" id="KW-0482">Metalloprotease</keyword>
<evidence type="ECO:0000256" key="3">
    <source>
        <dbReference type="ARBA" id="ARBA00022723"/>
    </source>
</evidence>
<comment type="similarity">
    <text evidence="1 9">Belongs to the peptidase M3 family.</text>
</comment>
<organism evidence="12 13">
    <name type="scientific">Iodobacter arcticus</name>
    <dbReference type="NCBI Taxonomy" id="590593"/>
    <lineage>
        <taxon>Bacteria</taxon>
        <taxon>Pseudomonadati</taxon>
        <taxon>Pseudomonadota</taxon>
        <taxon>Betaproteobacteria</taxon>
        <taxon>Neisseriales</taxon>
        <taxon>Chitinibacteraceae</taxon>
        <taxon>Iodobacter</taxon>
    </lineage>
</organism>
<reference evidence="13" key="1">
    <citation type="journal article" date="2019" name="Int. J. Syst. Evol. Microbiol.">
        <title>The Global Catalogue of Microorganisms (GCM) 10K type strain sequencing project: providing services to taxonomists for standard genome sequencing and annotation.</title>
        <authorList>
            <consortium name="The Broad Institute Genomics Platform"/>
            <consortium name="The Broad Institute Genome Sequencing Center for Infectious Disease"/>
            <person name="Wu L."/>
            <person name="Ma J."/>
        </authorList>
    </citation>
    <scope>NUCLEOTIDE SEQUENCE [LARGE SCALE GENOMIC DNA]</scope>
    <source>
        <strain evidence="13">CCUG 62945</strain>
    </source>
</reference>
<evidence type="ECO:0000256" key="9">
    <source>
        <dbReference type="RuleBase" id="RU003435"/>
    </source>
</evidence>
<feature type="domain" description="Peptidase M3A/M3B catalytic" evidence="10">
    <location>
        <begin position="222"/>
        <end position="675"/>
    </location>
</feature>
<evidence type="ECO:0000256" key="6">
    <source>
        <dbReference type="ARBA" id="ARBA00023049"/>
    </source>
</evidence>
<dbReference type="InterPro" id="IPR034005">
    <property type="entry name" value="M3A_DCP"/>
</dbReference>
<evidence type="ECO:0000256" key="5">
    <source>
        <dbReference type="ARBA" id="ARBA00022833"/>
    </source>
</evidence>
<name>A0ABW2QYS8_9NEIS</name>